<evidence type="ECO:0000313" key="9">
    <source>
        <dbReference type="EMBL" id="MCS0660483.1"/>
    </source>
</evidence>
<feature type="transmembrane region" description="Helical" evidence="6">
    <location>
        <begin position="12"/>
        <end position="34"/>
    </location>
</feature>
<dbReference type="SMART" id="SM00283">
    <property type="entry name" value="MA"/>
    <property type="match status" value="1"/>
</dbReference>
<feature type="region of interest" description="Disordered" evidence="5">
    <location>
        <begin position="274"/>
        <end position="303"/>
    </location>
</feature>
<keyword evidence="6" id="KW-0472">Membrane</keyword>
<dbReference type="Pfam" id="PF00015">
    <property type="entry name" value="MCPsignal"/>
    <property type="match status" value="1"/>
</dbReference>
<dbReference type="PROSITE" id="PS50111">
    <property type="entry name" value="CHEMOTAXIS_TRANSDUC_2"/>
    <property type="match status" value="1"/>
</dbReference>
<comment type="similarity">
    <text evidence="2">Belongs to the methyl-accepting chemotaxis (MCP) protein family.</text>
</comment>
<keyword evidence="1" id="KW-0488">Methylation</keyword>
<dbReference type="CDD" id="cd19411">
    <property type="entry name" value="MCP2201-like_sensor"/>
    <property type="match status" value="1"/>
</dbReference>
<dbReference type="PANTHER" id="PTHR43531">
    <property type="entry name" value="PROTEIN ICFG"/>
    <property type="match status" value="1"/>
</dbReference>
<dbReference type="PANTHER" id="PTHR43531:SF14">
    <property type="entry name" value="METHYL-ACCEPTING CHEMOTAXIS PROTEIN I-RELATED"/>
    <property type="match status" value="1"/>
</dbReference>
<dbReference type="Proteomes" id="UP001204621">
    <property type="component" value="Unassembled WGS sequence"/>
</dbReference>
<feature type="domain" description="HAMP" evidence="8">
    <location>
        <begin position="212"/>
        <end position="264"/>
    </location>
</feature>
<dbReference type="CDD" id="cd11386">
    <property type="entry name" value="MCP_signal"/>
    <property type="match status" value="1"/>
</dbReference>
<dbReference type="SMART" id="SM00304">
    <property type="entry name" value="HAMP"/>
    <property type="match status" value="1"/>
</dbReference>
<dbReference type="InterPro" id="IPR047347">
    <property type="entry name" value="YvaQ-like_sensor"/>
</dbReference>
<feature type="domain" description="Methyl-accepting transducer" evidence="7">
    <location>
        <begin position="269"/>
        <end position="498"/>
    </location>
</feature>
<evidence type="ECO:0000256" key="5">
    <source>
        <dbReference type="SAM" id="MobiDB-lite"/>
    </source>
</evidence>
<feature type="compositionally biased region" description="Polar residues" evidence="5">
    <location>
        <begin position="290"/>
        <end position="299"/>
    </location>
</feature>
<dbReference type="PROSITE" id="PS50885">
    <property type="entry name" value="HAMP"/>
    <property type="match status" value="1"/>
</dbReference>
<dbReference type="RefSeq" id="WP_258813669.1">
    <property type="nucleotide sequence ID" value="NZ_JANUGU010000008.1"/>
</dbReference>
<dbReference type="PRINTS" id="PR00260">
    <property type="entry name" value="CHEMTRNSDUCR"/>
</dbReference>
<proteinExistence type="inferred from homology"/>
<keyword evidence="4" id="KW-0175">Coiled coil</keyword>
<evidence type="ECO:0000256" key="1">
    <source>
        <dbReference type="ARBA" id="ARBA00022481"/>
    </source>
</evidence>
<dbReference type="CDD" id="cd06225">
    <property type="entry name" value="HAMP"/>
    <property type="match status" value="1"/>
</dbReference>
<comment type="caution">
    <text evidence="9">The sequence shown here is derived from an EMBL/GenBank/DDBJ whole genome shotgun (WGS) entry which is preliminary data.</text>
</comment>
<evidence type="ECO:0000256" key="3">
    <source>
        <dbReference type="PROSITE-ProRule" id="PRU00284"/>
    </source>
</evidence>
<dbReference type="EMBL" id="JANUGU010000008">
    <property type="protein sequence ID" value="MCS0660483.1"/>
    <property type="molecule type" value="Genomic_DNA"/>
</dbReference>
<evidence type="ECO:0000256" key="4">
    <source>
        <dbReference type="SAM" id="Coils"/>
    </source>
</evidence>
<dbReference type="InterPro" id="IPR051310">
    <property type="entry name" value="MCP_chemotaxis"/>
</dbReference>
<keyword evidence="3" id="KW-0807">Transducer</keyword>
<feature type="coiled-coil region" evidence="4">
    <location>
        <begin position="469"/>
        <end position="507"/>
    </location>
</feature>
<evidence type="ECO:0000256" key="2">
    <source>
        <dbReference type="ARBA" id="ARBA00029447"/>
    </source>
</evidence>
<protein>
    <submittedName>
        <fullName evidence="9">Methyl-accepting chemotaxis protein</fullName>
    </submittedName>
</protein>
<dbReference type="Pfam" id="PF00672">
    <property type="entry name" value="HAMP"/>
    <property type="match status" value="1"/>
</dbReference>
<organism evidence="9 10">
    <name type="scientific">Massilia terrae</name>
    <dbReference type="NCBI Taxonomy" id="1811224"/>
    <lineage>
        <taxon>Bacteria</taxon>
        <taxon>Pseudomonadati</taxon>
        <taxon>Pseudomonadota</taxon>
        <taxon>Betaproteobacteria</taxon>
        <taxon>Burkholderiales</taxon>
        <taxon>Oxalobacteraceae</taxon>
        <taxon>Telluria group</taxon>
        <taxon>Massilia</taxon>
    </lineage>
</organism>
<evidence type="ECO:0000259" key="8">
    <source>
        <dbReference type="PROSITE" id="PS50885"/>
    </source>
</evidence>
<sequence length="536" mass="56708">MRLDDLKIGTRMGASYAIICILMSLLTGVGIWLLRDFGVRAEEMMTDALAKVRIINDWRAATELNGVRTGIVVISTNEAERDSLAAQMKDTSAHISGLQKQLEALIDDQKGKGLYASIGAKRKAYIALRDKAMQARKLGDADEAGTIARGPMAEAQQAYIGEINKLVEHEKTLAAGLAQALRARGAAGQKVLGGLWLAALAAALASAVLATRSISRPLARAVEHTDAVAQGRLHNREEDYALDETGQVLSALNRMNRDLYRVVSEVRDSSASIASSSAQIAQGNEDLSARTEQQASSLEETAASVEELTSTVRQNAEHARHANHLASGASKVAEEGGAVVAQVVQSMDAINASARKITDIIGVIDGIAFQTNILALNAAVEAARAGEQGRGFAVVAAEVRNLAQRSASAAKEIKTLIEVSVHEVRNGSGLVNKAGSTMQQIVTSVREVSALMQDIALATTEQEAGINQLGQAISEMDNMTQQNAALVEEAAAASEAMREQAQQLEQVVSVFQLEQDASVHALPRRAGGARSLALAA</sequence>
<name>A0ABT2D2K9_9BURK</name>
<dbReference type="InterPro" id="IPR004089">
    <property type="entry name" value="MCPsignal_dom"/>
</dbReference>
<reference evidence="9 10" key="1">
    <citation type="submission" date="2022-08" db="EMBL/GenBank/DDBJ databases">
        <title>Reclassification of Massilia species as members of the genera Telluria, Duganella, Pseudoduganella, Mokoshia gen. nov. and Zemynaea gen. nov. using orthogonal and non-orthogonal genome-based approaches.</title>
        <authorList>
            <person name="Bowman J.P."/>
        </authorList>
    </citation>
    <scope>NUCLEOTIDE SEQUENCE [LARGE SCALE GENOMIC DNA]</scope>
    <source>
        <strain evidence="9 10">JCM 31606</strain>
    </source>
</reference>
<dbReference type="InterPro" id="IPR003660">
    <property type="entry name" value="HAMP_dom"/>
</dbReference>
<keyword evidence="6" id="KW-1133">Transmembrane helix</keyword>
<accession>A0ABT2D2K9</accession>
<gene>
    <name evidence="9" type="ORF">NX778_20625</name>
</gene>
<evidence type="ECO:0000313" key="10">
    <source>
        <dbReference type="Proteomes" id="UP001204621"/>
    </source>
</evidence>
<dbReference type="Gene3D" id="1.10.287.950">
    <property type="entry name" value="Methyl-accepting chemotaxis protein"/>
    <property type="match status" value="1"/>
</dbReference>
<evidence type="ECO:0000259" key="7">
    <source>
        <dbReference type="PROSITE" id="PS50111"/>
    </source>
</evidence>
<keyword evidence="10" id="KW-1185">Reference proteome</keyword>
<keyword evidence="6" id="KW-0812">Transmembrane</keyword>
<dbReference type="InterPro" id="IPR024478">
    <property type="entry name" value="HlyB_4HB_MCP"/>
</dbReference>
<dbReference type="Pfam" id="PF12729">
    <property type="entry name" value="4HB_MCP_1"/>
    <property type="match status" value="1"/>
</dbReference>
<evidence type="ECO:0000256" key="6">
    <source>
        <dbReference type="SAM" id="Phobius"/>
    </source>
</evidence>
<dbReference type="InterPro" id="IPR004090">
    <property type="entry name" value="Chemotax_Me-accpt_rcpt"/>
</dbReference>
<dbReference type="SUPFAM" id="SSF58104">
    <property type="entry name" value="Methyl-accepting chemotaxis protein (MCP) signaling domain"/>
    <property type="match status" value="1"/>
</dbReference>